<evidence type="ECO:0000256" key="1">
    <source>
        <dbReference type="SAM" id="SignalP"/>
    </source>
</evidence>
<dbReference type="InterPro" id="IPR018871">
    <property type="entry name" value="GLEYA_adhesin_domain"/>
</dbReference>
<sequence length="272" mass="29865">MKLQNLMVSVVAFLIQFPGVRSGSAETCQMIDMGGMSSNQSGMTTYTTPFTQDKSTLYSFLNAQAIQFIHNDDGIISSYTGFNLHLIADDPTQPLQGSVSNSDRWFANGTVGYLSWFTPDVTGEYIFSIDTASDAAAIYLYDNQDMLCCDDLDFAGWLSKAVDVINIPTDPEHTTGPKLTTLEAGRNYLFVIIYVNFSGDIELSISIKDPSGQPISDLGPYLGFPLDPTCDFIRKTSMVYSLGTDSVTTTYSTSYRTSTFLIPGSQLLCDRK</sequence>
<keyword evidence="4" id="KW-1185">Reference proteome</keyword>
<evidence type="ECO:0000313" key="3">
    <source>
        <dbReference type="EMBL" id="GMM53385.1"/>
    </source>
</evidence>
<feature type="chain" id="PRO_5043730712" description="PA14 domain-containing protein" evidence="1">
    <location>
        <begin position="23"/>
        <end position="272"/>
    </location>
</feature>
<dbReference type="Pfam" id="PF10528">
    <property type="entry name" value="GLEYA"/>
    <property type="match status" value="1"/>
</dbReference>
<dbReference type="EMBL" id="BTGD01000001">
    <property type="protein sequence ID" value="GMM53385.1"/>
    <property type="molecule type" value="Genomic_DNA"/>
</dbReference>
<gene>
    <name evidence="3" type="ORF">DAKH74_000010</name>
</gene>
<evidence type="ECO:0000313" key="4">
    <source>
        <dbReference type="Proteomes" id="UP001377567"/>
    </source>
</evidence>
<dbReference type="AlphaFoldDB" id="A0AAV5RPM6"/>
<dbReference type="InterPro" id="IPR037524">
    <property type="entry name" value="PA14/GLEYA"/>
</dbReference>
<dbReference type="Gene3D" id="2.60.120.1560">
    <property type="match status" value="1"/>
</dbReference>
<feature type="signal peptide" evidence="1">
    <location>
        <begin position="1"/>
        <end position="22"/>
    </location>
</feature>
<proteinExistence type="predicted"/>
<name>A0AAV5RPM6_MAUHU</name>
<accession>A0AAV5RPM6</accession>
<comment type="caution">
    <text evidence="3">The sequence shown here is derived from an EMBL/GenBank/DDBJ whole genome shotgun (WGS) entry which is preliminary data.</text>
</comment>
<evidence type="ECO:0000259" key="2">
    <source>
        <dbReference type="PROSITE" id="PS51820"/>
    </source>
</evidence>
<keyword evidence="1" id="KW-0732">Signal</keyword>
<protein>
    <recommendedName>
        <fullName evidence="2">PA14 domain-containing protein</fullName>
    </recommendedName>
</protein>
<dbReference type="PROSITE" id="PS51820">
    <property type="entry name" value="PA14"/>
    <property type="match status" value="1"/>
</dbReference>
<reference evidence="3 4" key="1">
    <citation type="journal article" date="2023" name="Elife">
        <title>Identification of key yeast species and microbe-microbe interactions impacting larval growth of Drosophila in the wild.</title>
        <authorList>
            <person name="Mure A."/>
            <person name="Sugiura Y."/>
            <person name="Maeda R."/>
            <person name="Honda K."/>
            <person name="Sakurai N."/>
            <person name="Takahashi Y."/>
            <person name="Watada M."/>
            <person name="Katoh T."/>
            <person name="Gotoh A."/>
            <person name="Gotoh Y."/>
            <person name="Taniguchi I."/>
            <person name="Nakamura K."/>
            <person name="Hayashi T."/>
            <person name="Katayama T."/>
            <person name="Uemura T."/>
            <person name="Hattori Y."/>
        </authorList>
    </citation>
    <scope>NUCLEOTIDE SEQUENCE [LARGE SCALE GENOMIC DNA]</scope>
    <source>
        <strain evidence="3 4">KH-74</strain>
    </source>
</reference>
<organism evidence="3 4">
    <name type="scientific">Maudiozyma humilis</name>
    <name type="common">Sour dough yeast</name>
    <name type="synonym">Kazachstania humilis</name>
    <dbReference type="NCBI Taxonomy" id="51915"/>
    <lineage>
        <taxon>Eukaryota</taxon>
        <taxon>Fungi</taxon>
        <taxon>Dikarya</taxon>
        <taxon>Ascomycota</taxon>
        <taxon>Saccharomycotina</taxon>
        <taxon>Saccharomycetes</taxon>
        <taxon>Saccharomycetales</taxon>
        <taxon>Saccharomycetaceae</taxon>
        <taxon>Maudiozyma</taxon>
    </lineage>
</organism>
<feature type="domain" description="PA14" evidence="2">
    <location>
        <begin position="45"/>
        <end position="221"/>
    </location>
</feature>
<dbReference type="Proteomes" id="UP001377567">
    <property type="component" value="Unassembled WGS sequence"/>
</dbReference>